<dbReference type="PANTHER" id="PTHR12121">
    <property type="entry name" value="CARBON CATABOLITE REPRESSOR PROTEIN 4"/>
    <property type="match status" value="1"/>
</dbReference>
<evidence type="ECO:0000256" key="7">
    <source>
        <dbReference type="ARBA" id="ARBA00022490"/>
    </source>
</evidence>
<evidence type="ECO:0000256" key="6">
    <source>
        <dbReference type="ARBA" id="ARBA00012161"/>
    </source>
</evidence>
<feature type="domain" description="Endonuclease/exonuclease/phosphatase" evidence="23">
    <location>
        <begin position="923"/>
        <end position="1054"/>
    </location>
</feature>
<comment type="similarity">
    <text evidence="5">Belongs to the CCR4/nocturin family.</text>
</comment>
<keyword evidence="11" id="KW-0677">Repeat</keyword>
<keyword evidence="10" id="KW-0479">Metal-binding</keyword>
<evidence type="ECO:0000313" key="27">
    <source>
        <dbReference type="EMBL" id="CAF1087937.1"/>
    </source>
</evidence>
<dbReference type="InterPro" id="IPR003591">
    <property type="entry name" value="Leu-rich_rpt_typical-subtyp"/>
</dbReference>
<comment type="caution">
    <text evidence="27">The sequence shown here is derived from an EMBL/GenBank/DDBJ whole genome shotgun (WGS) entry which is preliminary data.</text>
</comment>
<dbReference type="Proteomes" id="UP000663877">
    <property type="component" value="Unassembled WGS sequence"/>
</dbReference>
<comment type="catalytic activity">
    <reaction evidence="1">
        <text>Exonucleolytic cleavage of poly(A) to 5'-AMP.</text>
        <dbReference type="EC" id="3.1.13.4"/>
    </reaction>
</comment>
<feature type="compositionally biased region" description="Polar residues" evidence="22">
    <location>
        <begin position="267"/>
        <end position="284"/>
    </location>
</feature>
<keyword evidence="28" id="KW-1185">Reference proteome</keyword>
<dbReference type="GO" id="GO:0005634">
    <property type="term" value="C:nucleus"/>
    <property type="evidence" value="ECO:0007669"/>
    <property type="project" value="UniProtKB-SubCell"/>
</dbReference>
<dbReference type="EMBL" id="CAJNOM010000084">
    <property type="protein sequence ID" value="CAF1010854.1"/>
    <property type="molecule type" value="Genomic_DNA"/>
</dbReference>
<keyword evidence="9" id="KW-0540">Nuclease</keyword>
<evidence type="ECO:0000256" key="22">
    <source>
        <dbReference type="SAM" id="MobiDB-lite"/>
    </source>
</evidence>
<keyword evidence="13" id="KW-0269">Exonuclease</keyword>
<evidence type="ECO:0000313" key="28">
    <source>
        <dbReference type="Proteomes" id="UP000663832"/>
    </source>
</evidence>
<gene>
    <name evidence="27" type="ORF">BJG266_LOCUS20640</name>
    <name evidence="25" type="ORF">QVE165_LOCUS15459</name>
    <name evidence="26" type="ORF">QVE165_LOCUS19069</name>
</gene>
<dbReference type="SMART" id="SM00369">
    <property type="entry name" value="LRR_TYP"/>
    <property type="match status" value="3"/>
</dbReference>
<evidence type="ECO:0000313" key="25">
    <source>
        <dbReference type="EMBL" id="CAF1010854.1"/>
    </source>
</evidence>
<evidence type="ECO:0000256" key="17">
    <source>
        <dbReference type="ARBA" id="ARBA00023163"/>
    </source>
</evidence>
<comment type="cofactor">
    <cofactor evidence="2">
        <name>Mg(2+)</name>
        <dbReference type="ChEBI" id="CHEBI:18420"/>
    </cofactor>
</comment>
<feature type="compositionally biased region" description="Low complexity" evidence="22">
    <location>
        <begin position="52"/>
        <end position="69"/>
    </location>
</feature>
<dbReference type="GO" id="GO:0004535">
    <property type="term" value="F:poly(A)-specific ribonuclease activity"/>
    <property type="evidence" value="ECO:0007669"/>
    <property type="project" value="UniProtKB-EC"/>
</dbReference>
<dbReference type="InterPro" id="IPR036691">
    <property type="entry name" value="Endo/exonu/phosph_ase_sf"/>
</dbReference>
<evidence type="ECO:0000256" key="9">
    <source>
        <dbReference type="ARBA" id="ARBA00022722"/>
    </source>
</evidence>
<dbReference type="GO" id="GO:0003723">
    <property type="term" value="F:RNA binding"/>
    <property type="evidence" value="ECO:0007669"/>
    <property type="project" value="UniProtKB-KW"/>
</dbReference>
<keyword evidence="7" id="KW-0963">Cytoplasm</keyword>
<dbReference type="GO" id="GO:0046872">
    <property type="term" value="F:metal ion binding"/>
    <property type="evidence" value="ECO:0007669"/>
    <property type="project" value="UniProtKB-KW"/>
</dbReference>
<feature type="domain" description="Endonuclease/exonuclease/phosphatase" evidence="23">
    <location>
        <begin position="706"/>
        <end position="827"/>
    </location>
</feature>
<evidence type="ECO:0000256" key="18">
    <source>
        <dbReference type="ARBA" id="ARBA00023242"/>
    </source>
</evidence>
<keyword evidence="16" id="KW-0805">Transcription regulation</keyword>
<dbReference type="EMBL" id="CAJNOI010000118">
    <property type="protein sequence ID" value="CAF1087937.1"/>
    <property type="molecule type" value="Genomic_DNA"/>
</dbReference>
<dbReference type="Proteomes" id="UP000663832">
    <property type="component" value="Unassembled WGS sequence"/>
</dbReference>
<feature type="compositionally biased region" description="Low complexity" evidence="22">
    <location>
        <begin position="427"/>
        <end position="452"/>
    </location>
</feature>
<evidence type="ECO:0000256" key="16">
    <source>
        <dbReference type="ARBA" id="ARBA00023015"/>
    </source>
</evidence>
<dbReference type="EC" id="3.1.13.4" evidence="6"/>
<organism evidence="27 29">
    <name type="scientific">Adineta steineri</name>
    <dbReference type="NCBI Taxonomy" id="433720"/>
    <lineage>
        <taxon>Eukaryota</taxon>
        <taxon>Metazoa</taxon>
        <taxon>Spiralia</taxon>
        <taxon>Gnathifera</taxon>
        <taxon>Rotifera</taxon>
        <taxon>Eurotatoria</taxon>
        <taxon>Bdelloidea</taxon>
        <taxon>Adinetida</taxon>
        <taxon>Adinetidae</taxon>
        <taxon>Adineta</taxon>
    </lineage>
</organism>
<evidence type="ECO:0000313" key="26">
    <source>
        <dbReference type="EMBL" id="CAF1078112.1"/>
    </source>
</evidence>
<evidence type="ECO:0000256" key="11">
    <source>
        <dbReference type="ARBA" id="ARBA00022737"/>
    </source>
</evidence>
<keyword evidence="15" id="KW-0694">RNA-binding</keyword>
<evidence type="ECO:0000256" key="5">
    <source>
        <dbReference type="ARBA" id="ARBA00010774"/>
    </source>
</evidence>
<dbReference type="AlphaFoldDB" id="A0A814N6C7"/>
<evidence type="ECO:0000256" key="13">
    <source>
        <dbReference type="ARBA" id="ARBA00022839"/>
    </source>
</evidence>
<dbReference type="PANTHER" id="PTHR12121:SF100">
    <property type="entry name" value="POLY(A)-SPECIFIC RIBONUCLEASE"/>
    <property type="match status" value="1"/>
</dbReference>
<proteinExistence type="inferred from homology"/>
<dbReference type="InterPro" id="IPR005135">
    <property type="entry name" value="Endo/exonuclease/phosphatase"/>
</dbReference>
<feature type="compositionally biased region" description="Low complexity" evidence="22">
    <location>
        <begin position="236"/>
        <end position="266"/>
    </location>
</feature>
<keyword evidence="17" id="KW-0804">Transcription</keyword>
<dbReference type="OrthoDB" id="428734at2759"/>
<dbReference type="Pfam" id="PF23598">
    <property type="entry name" value="LRR_14"/>
    <property type="match status" value="1"/>
</dbReference>
<feature type="region of interest" description="Disordered" evidence="22">
    <location>
        <begin position="424"/>
        <end position="452"/>
    </location>
</feature>
<dbReference type="InterPro" id="IPR050410">
    <property type="entry name" value="CCR4/nocturin_mRNA_transcr"/>
</dbReference>
<dbReference type="GO" id="GO:0005737">
    <property type="term" value="C:cytoplasm"/>
    <property type="evidence" value="ECO:0007669"/>
    <property type="project" value="UniProtKB-SubCell"/>
</dbReference>
<evidence type="ECO:0000256" key="12">
    <source>
        <dbReference type="ARBA" id="ARBA00022801"/>
    </source>
</evidence>
<keyword evidence="14" id="KW-0460">Magnesium</keyword>
<feature type="domain" description="Disease resistance R13L4/SHOC-2-like LRR" evidence="24">
    <location>
        <begin position="104"/>
        <end position="187"/>
    </location>
</feature>
<dbReference type="Gene3D" id="3.80.10.10">
    <property type="entry name" value="Ribonuclease Inhibitor"/>
    <property type="match status" value="1"/>
</dbReference>
<dbReference type="InterPro" id="IPR055414">
    <property type="entry name" value="LRR_R13L4/SHOC2-like"/>
</dbReference>
<evidence type="ECO:0000256" key="3">
    <source>
        <dbReference type="ARBA" id="ARBA00004123"/>
    </source>
</evidence>
<accession>A0A814N6C7</accession>
<dbReference type="SUPFAM" id="SSF56219">
    <property type="entry name" value="DNase I-like"/>
    <property type="match status" value="1"/>
</dbReference>
<keyword evidence="8" id="KW-0433">Leucine-rich repeat</keyword>
<dbReference type="CDD" id="cd09097">
    <property type="entry name" value="Deadenylase_CCR4"/>
    <property type="match status" value="1"/>
</dbReference>
<dbReference type="Pfam" id="PF03372">
    <property type="entry name" value="Exo_endo_phos"/>
    <property type="match status" value="2"/>
</dbReference>
<evidence type="ECO:0000256" key="10">
    <source>
        <dbReference type="ARBA" id="ARBA00022723"/>
    </source>
</evidence>
<protein>
    <recommendedName>
        <fullName evidence="6">poly(A)-specific ribonuclease</fullName>
        <ecNumber evidence="6">3.1.13.4</ecNumber>
    </recommendedName>
    <alternativeName>
        <fullName evidence="19">Carbon catabolite repressor protein 4</fullName>
    </alternativeName>
    <alternativeName>
        <fullName evidence="20">Cytoplasmic deadenylase</fullName>
    </alternativeName>
    <alternativeName>
        <fullName evidence="21">Glucose-repressible alcohol dehydrogenase transcriptional effector</fullName>
    </alternativeName>
</protein>
<keyword evidence="12" id="KW-0378">Hydrolase</keyword>
<name>A0A814N6C7_9BILA</name>
<dbReference type="EMBL" id="CAJNOM010000115">
    <property type="protein sequence ID" value="CAF1078112.1"/>
    <property type="molecule type" value="Genomic_DNA"/>
</dbReference>
<evidence type="ECO:0000256" key="2">
    <source>
        <dbReference type="ARBA" id="ARBA00001946"/>
    </source>
</evidence>
<dbReference type="SUPFAM" id="SSF52075">
    <property type="entry name" value="Outer arm dynein light chain 1"/>
    <property type="match status" value="1"/>
</dbReference>
<evidence type="ECO:0000256" key="4">
    <source>
        <dbReference type="ARBA" id="ARBA00004496"/>
    </source>
</evidence>
<evidence type="ECO:0000259" key="24">
    <source>
        <dbReference type="Pfam" id="PF23598"/>
    </source>
</evidence>
<evidence type="ECO:0000256" key="21">
    <source>
        <dbReference type="ARBA" id="ARBA00033317"/>
    </source>
</evidence>
<keyword evidence="18" id="KW-0539">Nucleus</keyword>
<dbReference type="InterPro" id="IPR001611">
    <property type="entry name" value="Leu-rich_rpt"/>
</dbReference>
<dbReference type="Gene3D" id="3.60.10.10">
    <property type="entry name" value="Endonuclease/exonuclease/phosphatase"/>
    <property type="match status" value="1"/>
</dbReference>
<feature type="region of interest" description="Disordered" evidence="22">
    <location>
        <begin position="235"/>
        <end position="292"/>
    </location>
</feature>
<comment type="subcellular location">
    <subcellularLocation>
        <location evidence="4">Cytoplasm</location>
    </subcellularLocation>
    <subcellularLocation>
        <location evidence="3">Nucleus</location>
    </subcellularLocation>
</comment>
<evidence type="ECO:0000256" key="14">
    <source>
        <dbReference type="ARBA" id="ARBA00022842"/>
    </source>
</evidence>
<dbReference type="InterPro" id="IPR032675">
    <property type="entry name" value="LRR_dom_sf"/>
</dbReference>
<dbReference type="FunFam" id="3.60.10.10:FF:000002">
    <property type="entry name" value="CCR4-NOT transcription complex subunit 6 like"/>
    <property type="match status" value="1"/>
</dbReference>
<evidence type="ECO:0000256" key="15">
    <source>
        <dbReference type="ARBA" id="ARBA00022884"/>
    </source>
</evidence>
<evidence type="ECO:0000256" key="19">
    <source>
        <dbReference type="ARBA" id="ARBA00030493"/>
    </source>
</evidence>
<evidence type="ECO:0000256" key="20">
    <source>
        <dbReference type="ARBA" id="ARBA00031469"/>
    </source>
</evidence>
<dbReference type="PROSITE" id="PS51450">
    <property type="entry name" value="LRR"/>
    <property type="match status" value="3"/>
</dbReference>
<evidence type="ECO:0000259" key="23">
    <source>
        <dbReference type="Pfam" id="PF03372"/>
    </source>
</evidence>
<evidence type="ECO:0000313" key="29">
    <source>
        <dbReference type="Proteomes" id="UP000663877"/>
    </source>
</evidence>
<feature type="region of interest" description="Disordered" evidence="22">
    <location>
        <begin position="52"/>
        <end position="85"/>
    </location>
</feature>
<evidence type="ECO:0000256" key="1">
    <source>
        <dbReference type="ARBA" id="ARBA00001663"/>
    </source>
</evidence>
<evidence type="ECO:0000256" key="8">
    <source>
        <dbReference type="ARBA" id="ARBA00022614"/>
    </source>
</evidence>
<reference evidence="27" key="1">
    <citation type="submission" date="2021-02" db="EMBL/GenBank/DDBJ databases">
        <authorList>
            <person name="Nowell W R."/>
        </authorList>
    </citation>
    <scope>NUCLEOTIDE SEQUENCE</scope>
</reference>
<sequence>MPGISLNYHSSISVDQSSAFNPQRNHSPQHYYYQSAQQHQPTHFYPYQSQLSLTNTSSNSNDQQQNSSQRSLPLSTDIKNDSNKKKSDWNEIEITGNVRTLSPTLWTLSQLTSLYLNDNQLSRLPSEIACLTNLVTLDISNNKLRNLPSEIGELITLRELNLTNNSIRNLPYEIGKLFRLQSLGLLGNPLSAEILSIYTESNGLQKLLSYFLDNFSSSLNVTEPRRATVSCKNIFSSSSSTPSPNDRSIPTSSSSSSRRHANNNSNLKRNINTNNNVFTRSSNHSTKKQQPKLIDVTNKNLSNANVFHIPFYVEQINDNGKKILSNNNNNNTKLLRTPLNPLSPAFFSTRHKSLLSEQKQDTIPSSSKVLLLSETSDYGSGTDPDLQSIQHVSPLTDSSAFTFDFDETFSCSIDDANSHASQTRRISLSSTSSSPSSSSLTSPSSSMSNLSSLSSSSEIQTNFLNQNRLSNKKFSSINNYNNNTSNDMNTCYCEKENQSNRKRNRLNTFPIRRYTTTNYCENCQIKRTKLNSRSKIHSNRPQKPRLNNRYYDETLTPIKFAVDLTGLNVNYTIEYLDNIKCSCSTTLIPNYNPCRCKCSSINEWPSFLMMNSSFNEYNDDVYYIDTNNNPWIPPPIPTVFNYYDLHFTKLHENNPLSIYFDDNSIIEASPYLPTYYLRSIQPPPTRSWLRLASPNTTQPTAIFTVMNYNILCDKYATRHVYGYCPSWALKWDYRRKQILDELRSYAADIIALQEIETDQFHLYFLPELQKIGYDGVFSPKSRAKTMCEQDRRFVDGCAIFYRTSKFRLIKDYLVEFNQLAMSAANGPACHDMMNRVMTKDNIGLVAFLETKEEIYSHTFSNGVLPSEHKQMLFVCTAHIHWDPEYCDVKVVQTLMLLSELKTIMEDAMQKHRPNSNNTPIDCSTVPLVLCGDFNSLPDSGVIELMRNGKISLNHADFKDLRYESYLQKISRVDVNSTQSTDIVHHFKLQSAYETTSSPIMPYTNYTYDFKGIIDYVFYSIQLMRVLGVLGPLDPEWLQQNKILGCPHPNVPSDHFSLLVEFELNPITNDLSTTNNSKTSTTPILTRRQ</sequence>